<feature type="compositionally biased region" description="Low complexity" evidence="1">
    <location>
        <begin position="1"/>
        <end position="19"/>
    </location>
</feature>
<keyword evidence="3" id="KW-1185">Reference proteome</keyword>
<evidence type="ECO:0000313" key="3">
    <source>
        <dbReference type="Proteomes" id="UP000799770"/>
    </source>
</evidence>
<dbReference type="SUPFAM" id="SSF52743">
    <property type="entry name" value="Subtilisin-like"/>
    <property type="match status" value="1"/>
</dbReference>
<dbReference type="OrthoDB" id="3771718at2759"/>
<dbReference type="EMBL" id="ML977325">
    <property type="protein sequence ID" value="KAF2114299.1"/>
    <property type="molecule type" value="Genomic_DNA"/>
</dbReference>
<evidence type="ECO:0000313" key="2">
    <source>
        <dbReference type="EMBL" id="KAF2114299.1"/>
    </source>
</evidence>
<dbReference type="InterPro" id="IPR036852">
    <property type="entry name" value="Peptidase_S8/S53_dom_sf"/>
</dbReference>
<dbReference type="GO" id="GO:0004252">
    <property type="term" value="F:serine-type endopeptidase activity"/>
    <property type="evidence" value="ECO:0007669"/>
    <property type="project" value="InterPro"/>
</dbReference>
<reference evidence="2" key="1">
    <citation type="journal article" date="2020" name="Stud. Mycol.">
        <title>101 Dothideomycetes genomes: a test case for predicting lifestyles and emergence of pathogens.</title>
        <authorList>
            <person name="Haridas S."/>
            <person name="Albert R."/>
            <person name="Binder M."/>
            <person name="Bloem J."/>
            <person name="Labutti K."/>
            <person name="Salamov A."/>
            <person name="Andreopoulos B."/>
            <person name="Baker S."/>
            <person name="Barry K."/>
            <person name="Bills G."/>
            <person name="Bluhm B."/>
            <person name="Cannon C."/>
            <person name="Castanera R."/>
            <person name="Culley D."/>
            <person name="Daum C."/>
            <person name="Ezra D."/>
            <person name="Gonzalez J."/>
            <person name="Henrissat B."/>
            <person name="Kuo A."/>
            <person name="Liang C."/>
            <person name="Lipzen A."/>
            <person name="Lutzoni F."/>
            <person name="Magnuson J."/>
            <person name="Mondo S."/>
            <person name="Nolan M."/>
            <person name="Ohm R."/>
            <person name="Pangilinan J."/>
            <person name="Park H.-J."/>
            <person name="Ramirez L."/>
            <person name="Alfaro M."/>
            <person name="Sun H."/>
            <person name="Tritt A."/>
            <person name="Yoshinaga Y."/>
            <person name="Zwiers L.-H."/>
            <person name="Turgeon B."/>
            <person name="Goodwin S."/>
            <person name="Spatafora J."/>
            <person name="Crous P."/>
            <person name="Grigoriev I."/>
        </authorList>
    </citation>
    <scope>NUCLEOTIDE SEQUENCE</scope>
    <source>
        <strain evidence="2">CBS 627.86</strain>
    </source>
</reference>
<organism evidence="2 3">
    <name type="scientific">Lophiotrema nucula</name>
    <dbReference type="NCBI Taxonomy" id="690887"/>
    <lineage>
        <taxon>Eukaryota</taxon>
        <taxon>Fungi</taxon>
        <taxon>Dikarya</taxon>
        <taxon>Ascomycota</taxon>
        <taxon>Pezizomycotina</taxon>
        <taxon>Dothideomycetes</taxon>
        <taxon>Pleosporomycetidae</taxon>
        <taxon>Pleosporales</taxon>
        <taxon>Lophiotremataceae</taxon>
        <taxon>Lophiotrema</taxon>
    </lineage>
</organism>
<dbReference type="Proteomes" id="UP000799770">
    <property type="component" value="Unassembled WGS sequence"/>
</dbReference>
<dbReference type="GO" id="GO:0006508">
    <property type="term" value="P:proteolysis"/>
    <property type="evidence" value="ECO:0007669"/>
    <property type="project" value="InterPro"/>
</dbReference>
<accession>A0A6A5Z488</accession>
<feature type="compositionally biased region" description="Basic and acidic residues" evidence="1">
    <location>
        <begin position="22"/>
        <end position="38"/>
    </location>
</feature>
<evidence type="ECO:0008006" key="4">
    <source>
        <dbReference type="Google" id="ProtNLM"/>
    </source>
</evidence>
<gene>
    <name evidence="2" type="ORF">BDV96DRAFT_647006</name>
</gene>
<protein>
    <recommendedName>
        <fullName evidence="4">Peptidase S8/S53 domain-containing protein</fullName>
    </recommendedName>
</protein>
<feature type="region of interest" description="Disordered" evidence="1">
    <location>
        <begin position="1"/>
        <end position="39"/>
    </location>
</feature>
<sequence length="332" mass="36546">MSTQQQNSESSVSSSDFPSLPDRTKPIAAAEEHAEDAAAPRYDLISTNLATLSNIKSVVIDERPKKRLIARKRNVLYDDEHKTREPDVTRLEKRAFNWDELAWKKTDAPSSLIDVSRWQGRSHDGLEGFTYESQRGKRKDCKGVYIYIIEEGIQVDVKYKGFDEFPNRDLTIYTDLCIDEGKTQENDEDLESHGTNVASLALGQYHGVAKIGKDIGAKDRQLNSTIVLTSGGANPTEPIKVRDEYSAAADTYRWINALHDVGVPVITPAETDLDGVRSEESQAGPQVTTWSASEAAWVMKKDGTSDEEASTSLGCGIVAGVLAGLLALDEQP</sequence>
<name>A0A6A5Z488_9PLEO</name>
<dbReference type="Gene3D" id="3.40.50.200">
    <property type="entry name" value="Peptidase S8/S53 domain"/>
    <property type="match status" value="1"/>
</dbReference>
<dbReference type="AlphaFoldDB" id="A0A6A5Z488"/>
<evidence type="ECO:0000256" key="1">
    <source>
        <dbReference type="SAM" id="MobiDB-lite"/>
    </source>
</evidence>
<proteinExistence type="predicted"/>